<gene>
    <name evidence="2" type="ORF">RESH_05552</name>
</gene>
<accession>M5SCP4</accession>
<feature type="region of interest" description="Disordered" evidence="1">
    <location>
        <begin position="116"/>
        <end position="139"/>
    </location>
</feature>
<organism evidence="2 3">
    <name type="scientific">Rhodopirellula europaea SH398</name>
    <dbReference type="NCBI Taxonomy" id="1263868"/>
    <lineage>
        <taxon>Bacteria</taxon>
        <taxon>Pseudomonadati</taxon>
        <taxon>Planctomycetota</taxon>
        <taxon>Planctomycetia</taxon>
        <taxon>Pirellulales</taxon>
        <taxon>Pirellulaceae</taxon>
        <taxon>Rhodopirellula</taxon>
    </lineage>
</organism>
<dbReference type="EMBL" id="ANOF01000180">
    <property type="protein sequence ID" value="EMI23894.1"/>
    <property type="molecule type" value="Genomic_DNA"/>
</dbReference>
<dbReference type="AlphaFoldDB" id="M5SCP4"/>
<name>M5SCP4_9BACT</name>
<protein>
    <submittedName>
        <fullName evidence="2">Uncharacterized protein</fullName>
    </submittedName>
</protein>
<evidence type="ECO:0000313" key="2">
    <source>
        <dbReference type="EMBL" id="EMI23894.1"/>
    </source>
</evidence>
<evidence type="ECO:0000313" key="3">
    <source>
        <dbReference type="Proteomes" id="UP000011996"/>
    </source>
</evidence>
<dbReference type="OrthoDB" id="289843at2"/>
<comment type="caution">
    <text evidence="2">The sequence shown here is derived from an EMBL/GenBank/DDBJ whole genome shotgun (WGS) entry which is preliminary data.</text>
</comment>
<sequence length="230" mass="25841">MSLFTGFSSKFEKRKFRQFSHFLQALQEAREYAKDLQCSAQEFAISVSDAEAMGICTNDLIWMTRKGWVRTVGSEPFQDDVGGSDSATAGFGRRLSRFELGTLGIQLVQDGTEFSSGEIPDEVAPSPVGLSAKPKPTWDPDRHELTFQGKLVKRFRWPATNQEVVLSAFQEEAWPSRIDDPLPGADDLEPKRRLSDTIKCLNRNQQYSLLRFRGDGTGEGIIWDVDRISA</sequence>
<proteinExistence type="predicted"/>
<dbReference type="RefSeq" id="WP_008671609.1">
    <property type="nucleotide sequence ID" value="NZ_ANOF01000180.1"/>
</dbReference>
<dbReference type="Proteomes" id="UP000011996">
    <property type="component" value="Unassembled WGS sequence"/>
</dbReference>
<reference evidence="2 3" key="1">
    <citation type="journal article" date="2013" name="Mar. Genomics">
        <title>Expression of sulfatases in Rhodopirellula baltica and the diversity of sulfatases in the genus Rhodopirellula.</title>
        <authorList>
            <person name="Wegner C.E."/>
            <person name="Richter-Heitmann T."/>
            <person name="Klindworth A."/>
            <person name="Klockow C."/>
            <person name="Richter M."/>
            <person name="Achstetter T."/>
            <person name="Glockner F.O."/>
            <person name="Harder J."/>
        </authorList>
    </citation>
    <scope>NUCLEOTIDE SEQUENCE [LARGE SCALE GENOMIC DNA]</scope>
    <source>
        <strain evidence="2 3">SH398</strain>
    </source>
</reference>
<evidence type="ECO:0000256" key="1">
    <source>
        <dbReference type="SAM" id="MobiDB-lite"/>
    </source>
</evidence>